<dbReference type="Pfam" id="PF02746">
    <property type="entry name" value="MR_MLE_N"/>
    <property type="match status" value="1"/>
</dbReference>
<dbReference type="PANTHER" id="PTHR48073:SF2">
    <property type="entry name" value="O-SUCCINYLBENZOATE SYNTHASE"/>
    <property type="match status" value="1"/>
</dbReference>
<proteinExistence type="inferred from homology"/>
<keyword evidence="3" id="KW-0413">Isomerase</keyword>
<dbReference type="InterPro" id="IPR029017">
    <property type="entry name" value="Enolase-like_N"/>
</dbReference>
<dbReference type="SFLD" id="SFLDG00179">
    <property type="entry name" value="mandelate_racemase"/>
    <property type="match status" value="1"/>
</dbReference>
<dbReference type="AlphaFoldDB" id="A0A075GYV7"/>
<dbReference type="GO" id="GO:0016854">
    <property type="term" value="F:racemase and epimerase activity"/>
    <property type="evidence" value="ECO:0007669"/>
    <property type="project" value="UniProtKB-ARBA"/>
</dbReference>
<dbReference type="Gene3D" id="3.30.390.10">
    <property type="entry name" value="Enolase-like, N-terminal domain"/>
    <property type="match status" value="1"/>
</dbReference>
<keyword evidence="2" id="KW-0479">Metal-binding</keyword>
<reference evidence="5" key="1">
    <citation type="journal article" date="2014" name="Genome Biol. Evol.">
        <title>Pangenome evidence for extensive interdomain horizontal transfer affecting lineage core and shell genes in uncultured planktonic thaumarchaeota and euryarchaeota.</title>
        <authorList>
            <person name="Deschamps P."/>
            <person name="Zivanovic Y."/>
            <person name="Moreira D."/>
            <person name="Rodriguez-Valera F."/>
            <person name="Lopez-Garcia P."/>
        </authorList>
    </citation>
    <scope>NUCLEOTIDE SEQUENCE</scope>
</reference>
<sequence>MILDSYETLHCDAGWRKFSFLRLVTQDGTTGISEYNESYGSPGLTQVIEGLLQWVVGKPVLAHERISAELYARTRQAHGGIAQQAIAAVENALIDLKARHLDVPVYELLGGMIRERLPLYWSHCGTYRLAQTAHHLDKPPINSLDDLTRLGAEVAAGGFSALKTNIFLFDGTPRMHQPGFARAPGWPALNADRQIIRSLRSQLEAFRAGAGPDTGIMLDLNFNYRTEGYLAVTRALDDLNLDWFEIDMYDPAALSLIRRTARTPIASCESLFGLRGYRPFFEHQAMDVAIVDVPWNGIWQSLKIAALAESFEVNVAPHNFYGHLSTLMSAHFCAAIPNFRIMEIDIDDISWKDDIVTHTPDIVDGELRLSDRAGWGTDLNDDTIHQHPAVTSGREEFERGMG</sequence>
<evidence type="ECO:0000259" key="4">
    <source>
        <dbReference type="SMART" id="SM00922"/>
    </source>
</evidence>
<name>A0A075GYV7_9ARCH</name>
<dbReference type="PROSITE" id="PS00908">
    <property type="entry name" value="MR_MLE_1"/>
    <property type="match status" value="1"/>
</dbReference>
<dbReference type="CDD" id="cd03316">
    <property type="entry name" value="MR_like"/>
    <property type="match status" value="1"/>
</dbReference>
<dbReference type="SUPFAM" id="SSF51604">
    <property type="entry name" value="Enolase C-terminal domain-like"/>
    <property type="match status" value="1"/>
</dbReference>
<dbReference type="InterPro" id="IPR013341">
    <property type="entry name" value="Mandelate_racemase_N_dom"/>
</dbReference>
<dbReference type="InterPro" id="IPR018110">
    <property type="entry name" value="Mandel_Rmase/mucon_lact_enz_CS"/>
</dbReference>
<accession>A0A075GYV7</accession>
<comment type="similarity">
    <text evidence="1">Belongs to the mandelate racemase/muconate lactonizing enzyme family.</text>
</comment>
<dbReference type="PANTHER" id="PTHR48073">
    <property type="entry name" value="O-SUCCINYLBENZOATE SYNTHASE-RELATED"/>
    <property type="match status" value="1"/>
</dbReference>
<dbReference type="GO" id="GO:0046872">
    <property type="term" value="F:metal ion binding"/>
    <property type="evidence" value="ECO:0007669"/>
    <property type="project" value="UniProtKB-KW"/>
</dbReference>
<dbReference type="EMBL" id="KF900849">
    <property type="protein sequence ID" value="AIF08984.1"/>
    <property type="molecule type" value="Genomic_DNA"/>
</dbReference>
<dbReference type="SUPFAM" id="SSF54826">
    <property type="entry name" value="Enolase N-terminal domain-like"/>
    <property type="match status" value="1"/>
</dbReference>
<organism evidence="5">
    <name type="scientific">uncultured marine thaumarchaeote KM3_34_B07</name>
    <dbReference type="NCBI Taxonomy" id="1456128"/>
    <lineage>
        <taxon>Archaea</taxon>
        <taxon>Nitrososphaerota</taxon>
        <taxon>environmental samples</taxon>
    </lineage>
</organism>
<evidence type="ECO:0000256" key="3">
    <source>
        <dbReference type="ARBA" id="ARBA00023235"/>
    </source>
</evidence>
<evidence type="ECO:0000256" key="2">
    <source>
        <dbReference type="ARBA" id="ARBA00022723"/>
    </source>
</evidence>
<dbReference type="Pfam" id="PF13378">
    <property type="entry name" value="MR_MLE_C"/>
    <property type="match status" value="1"/>
</dbReference>
<protein>
    <submittedName>
        <fullName evidence="5">L-alanine-DL-glutamate epimerase/enolase superfamily protein</fullName>
    </submittedName>
</protein>
<dbReference type="GO" id="GO:0009063">
    <property type="term" value="P:amino acid catabolic process"/>
    <property type="evidence" value="ECO:0007669"/>
    <property type="project" value="InterPro"/>
</dbReference>
<feature type="domain" description="Mandelate racemase/muconate lactonizing enzyme C-terminal" evidence="4">
    <location>
        <begin position="144"/>
        <end position="264"/>
    </location>
</feature>
<dbReference type="SMART" id="SM00922">
    <property type="entry name" value="MR_MLE"/>
    <property type="match status" value="1"/>
</dbReference>
<evidence type="ECO:0000256" key="1">
    <source>
        <dbReference type="ARBA" id="ARBA00008031"/>
    </source>
</evidence>
<dbReference type="InterPro" id="IPR029065">
    <property type="entry name" value="Enolase_C-like"/>
</dbReference>
<dbReference type="InterPro" id="IPR013342">
    <property type="entry name" value="Mandelate_racemase_C"/>
</dbReference>
<dbReference type="InterPro" id="IPR036849">
    <property type="entry name" value="Enolase-like_C_sf"/>
</dbReference>
<dbReference type="Gene3D" id="3.20.20.120">
    <property type="entry name" value="Enolase-like C-terminal domain"/>
    <property type="match status" value="1"/>
</dbReference>
<dbReference type="SFLD" id="SFLDS00001">
    <property type="entry name" value="Enolase"/>
    <property type="match status" value="1"/>
</dbReference>
<evidence type="ECO:0000313" key="5">
    <source>
        <dbReference type="EMBL" id="AIF08984.1"/>
    </source>
</evidence>